<keyword evidence="2" id="KW-1185">Reference proteome</keyword>
<dbReference type="RefSeq" id="WP_112883920.1">
    <property type="nucleotide sequence ID" value="NZ_QLUW01000003.1"/>
</dbReference>
<dbReference type="EMBL" id="QLUW01000003">
    <property type="protein sequence ID" value="RAP75538.1"/>
    <property type="molecule type" value="Genomic_DNA"/>
</dbReference>
<dbReference type="OrthoDB" id="2382322at2"/>
<accession>A0A328TYF6</accession>
<comment type="caution">
    <text evidence="1">The sequence shown here is derived from an EMBL/GenBank/DDBJ whole genome shotgun (WGS) entry which is preliminary data.</text>
</comment>
<dbReference type="Proteomes" id="UP000249260">
    <property type="component" value="Unassembled WGS sequence"/>
</dbReference>
<organism evidence="1 2">
    <name type="scientific">Paenibacillus montanisoli</name>
    <dbReference type="NCBI Taxonomy" id="2081970"/>
    <lineage>
        <taxon>Bacteria</taxon>
        <taxon>Bacillati</taxon>
        <taxon>Bacillota</taxon>
        <taxon>Bacilli</taxon>
        <taxon>Bacillales</taxon>
        <taxon>Paenibacillaceae</taxon>
        <taxon>Paenibacillus</taxon>
    </lineage>
</organism>
<sequence>MFLYKIEIEMEDTSAHLILLAETDEKAFSVVESHVARHYIKMPVLKSVAIVEKKRTEAGSGYLIPHQ</sequence>
<protein>
    <submittedName>
        <fullName evidence="1">DUF3906 domain-containing protein</fullName>
    </submittedName>
</protein>
<dbReference type="InterPro" id="IPR024998">
    <property type="entry name" value="DUF3906"/>
</dbReference>
<evidence type="ECO:0000313" key="2">
    <source>
        <dbReference type="Proteomes" id="UP000249260"/>
    </source>
</evidence>
<dbReference type="AlphaFoldDB" id="A0A328TYF6"/>
<dbReference type="Pfam" id="PF13046">
    <property type="entry name" value="DUF3906"/>
    <property type="match status" value="1"/>
</dbReference>
<gene>
    <name evidence="1" type="ORF">DL346_19575</name>
</gene>
<evidence type="ECO:0000313" key="1">
    <source>
        <dbReference type="EMBL" id="RAP75538.1"/>
    </source>
</evidence>
<name>A0A328TYF6_9BACL</name>
<proteinExistence type="predicted"/>
<reference evidence="1 2" key="1">
    <citation type="submission" date="2018-06" db="EMBL/GenBank/DDBJ databases">
        <title>Paenibacillus montanisoli sp. nov., isolated from mountain area soil.</title>
        <authorList>
            <person name="Wu M."/>
        </authorList>
    </citation>
    <scope>NUCLEOTIDE SEQUENCE [LARGE SCALE GENOMIC DNA]</scope>
    <source>
        <strain evidence="1 2">RA17</strain>
    </source>
</reference>